<name>A0A0C2BZ04_9BURK</name>
<dbReference type="RefSeq" id="WP_040041874.1">
    <property type="nucleotide sequence ID" value="NZ_JWJG01000028.1"/>
</dbReference>
<reference evidence="5" key="1">
    <citation type="submission" date="2014-12" db="EMBL/GenBank/DDBJ databases">
        <title>Denitrispirillum autotrophicum gen. nov., sp. nov., Denitrifying, Facultatively Autotrophic Bacteria Isolated from Rice Paddy Soil.</title>
        <authorList>
            <person name="Ishii S."/>
            <person name="Ashida N."/>
            <person name="Ohno H."/>
            <person name="Otsuka S."/>
            <person name="Yokota A."/>
            <person name="Senoo K."/>
        </authorList>
    </citation>
    <scope>NUCLEOTIDE SEQUENCE [LARGE SCALE GENOMIC DNA]</scope>
    <source>
        <strain evidence="5">TSA66</strain>
    </source>
</reference>
<dbReference type="Pfam" id="PF04280">
    <property type="entry name" value="Tim44"/>
    <property type="match status" value="1"/>
</dbReference>
<evidence type="ECO:0000313" key="5">
    <source>
        <dbReference type="EMBL" id="KIF83246.1"/>
    </source>
</evidence>
<evidence type="ECO:0000256" key="3">
    <source>
        <dbReference type="SAM" id="SignalP"/>
    </source>
</evidence>
<feature type="compositionally biased region" description="Low complexity" evidence="1">
    <location>
        <begin position="34"/>
        <end position="43"/>
    </location>
</feature>
<dbReference type="SMART" id="SM00978">
    <property type="entry name" value="Tim44"/>
    <property type="match status" value="1"/>
</dbReference>
<sequence>MKKLFIGLMIAVSALSVAVSEAQAKRMGGGGSFGRQSQSVSRQAHAPAQNQSAVAPKPAAPASAQPGVPPKPSSPWKSMLGGALLGLGLGALLSHFGLGGALGGMLGSVLMIALLAMAGLFIYRMLRRKSSDAGAMRSAYAGGPTAGYTPEIGSRIEPTQRAAPHADEQVTGAGAAHNPASAAPWGVPADFDAAAFLRQSKTYFIRLQAVWDKADINDLREFTSPELFAELRLQLQERGASANHTDVVTLDAELLGIETINNEYLASVKFTGMIKESEQAPAEAFAEVWNLSKSISGQGGWVLAGIQQLS</sequence>
<feature type="chain" id="PRO_5002146851" evidence="3">
    <location>
        <begin position="25"/>
        <end position="310"/>
    </location>
</feature>
<feature type="signal peptide" evidence="3">
    <location>
        <begin position="1"/>
        <end position="24"/>
    </location>
</feature>
<dbReference type="STRING" id="709839.TSA66_24345"/>
<dbReference type="InterPro" id="IPR007379">
    <property type="entry name" value="Tim44-like_dom"/>
</dbReference>
<evidence type="ECO:0000259" key="4">
    <source>
        <dbReference type="SMART" id="SM00978"/>
    </source>
</evidence>
<keyword evidence="2" id="KW-0472">Membrane</keyword>
<protein>
    <submittedName>
        <fullName evidence="5">Membrane protein</fullName>
    </submittedName>
</protein>
<dbReference type="Gene3D" id="3.10.450.240">
    <property type="match status" value="1"/>
</dbReference>
<dbReference type="OrthoDB" id="5297955at2"/>
<feature type="compositionally biased region" description="Low complexity" evidence="1">
    <location>
        <begin position="51"/>
        <end position="66"/>
    </location>
</feature>
<dbReference type="EMBL" id="JWJG01000028">
    <property type="protein sequence ID" value="KIF83246.1"/>
    <property type="molecule type" value="Genomic_DNA"/>
</dbReference>
<feature type="region of interest" description="Disordered" evidence="1">
    <location>
        <begin position="160"/>
        <end position="179"/>
    </location>
</feature>
<dbReference type="PANTHER" id="PTHR41542:SF1">
    <property type="entry name" value="BLL5807 PROTEIN"/>
    <property type="match status" value="1"/>
</dbReference>
<feature type="region of interest" description="Disordered" evidence="1">
    <location>
        <begin position="28"/>
        <end position="75"/>
    </location>
</feature>
<dbReference type="PANTHER" id="PTHR41542">
    <property type="entry name" value="BLL5807 PROTEIN"/>
    <property type="match status" value="1"/>
</dbReference>
<dbReference type="InterPro" id="IPR032710">
    <property type="entry name" value="NTF2-like_dom_sf"/>
</dbReference>
<keyword evidence="6" id="KW-1185">Reference proteome</keyword>
<feature type="transmembrane region" description="Helical" evidence="2">
    <location>
        <begin position="105"/>
        <end position="126"/>
    </location>
</feature>
<proteinExistence type="predicted"/>
<comment type="caution">
    <text evidence="5">The sequence shown here is derived from an EMBL/GenBank/DDBJ whole genome shotgun (WGS) entry which is preliminary data.</text>
</comment>
<dbReference type="AlphaFoldDB" id="A0A0C2BZ04"/>
<gene>
    <name evidence="5" type="ORF">TSA66_24345</name>
</gene>
<evidence type="ECO:0000256" key="2">
    <source>
        <dbReference type="SAM" id="Phobius"/>
    </source>
</evidence>
<evidence type="ECO:0000256" key="1">
    <source>
        <dbReference type="SAM" id="MobiDB-lite"/>
    </source>
</evidence>
<keyword evidence="2" id="KW-1133">Transmembrane helix</keyword>
<evidence type="ECO:0000313" key="6">
    <source>
        <dbReference type="Proteomes" id="UP000031572"/>
    </source>
</evidence>
<dbReference type="Proteomes" id="UP000031572">
    <property type="component" value="Unassembled WGS sequence"/>
</dbReference>
<keyword evidence="3" id="KW-0732">Signal</keyword>
<dbReference type="SUPFAM" id="SSF54427">
    <property type="entry name" value="NTF2-like"/>
    <property type="match status" value="1"/>
</dbReference>
<organism evidence="5 6">
    <name type="scientific">Noviherbaspirillum autotrophicum</name>
    <dbReference type="NCBI Taxonomy" id="709839"/>
    <lineage>
        <taxon>Bacteria</taxon>
        <taxon>Pseudomonadati</taxon>
        <taxon>Pseudomonadota</taxon>
        <taxon>Betaproteobacteria</taxon>
        <taxon>Burkholderiales</taxon>
        <taxon>Oxalobacteraceae</taxon>
        <taxon>Noviherbaspirillum</taxon>
    </lineage>
</organism>
<accession>A0A0C2BZ04</accession>
<keyword evidence="2" id="KW-0812">Transmembrane</keyword>
<feature type="domain" description="Tim44-like" evidence="4">
    <location>
        <begin position="177"/>
        <end position="308"/>
    </location>
</feature>